<evidence type="ECO:0000256" key="2">
    <source>
        <dbReference type="ARBA" id="ARBA00009399"/>
    </source>
</evidence>
<feature type="transmembrane region" description="Helical" evidence="6">
    <location>
        <begin position="71"/>
        <end position="90"/>
    </location>
</feature>
<keyword evidence="4 6" id="KW-1133">Transmembrane helix</keyword>
<gene>
    <name evidence="8" type="ORF">N4261_14280</name>
</gene>
<evidence type="ECO:0000259" key="7">
    <source>
        <dbReference type="Pfam" id="PF04138"/>
    </source>
</evidence>
<keyword evidence="9" id="KW-1185">Reference proteome</keyword>
<name>A0ABY6AWN7_9BURK</name>
<evidence type="ECO:0000256" key="1">
    <source>
        <dbReference type="ARBA" id="ARBA00004141"/>
    </source>
</evidence>
<comment type="similarity">
    <text evidence="2">Belongs to the GtrA family.</text>
</comment>
<proteinExistence type="inferred from homology"/>
<dbReference type="Pfam" id="PF04138">
    <property type="entry name" value="GtrA_DPMS_TM"/>
    <property type="match status" value="1"/>
</dbReference>
<protein>
    <submittedName>
        <fullName evidence="8">GtrA family protein</fullName>
    </submittedName>
</protein>
<dbReference type="RefSeq" id="WP_261755969.1">
    <property type="nucleotide sequence ID" value="NZ_CP104562.2"/>
</dbReference>
<sequence length="124" mass="13352">MIQVARFIAVGCLAALVHWLVVAALVEGLQWHPLVANLGGWLVALCVSFSGHHGFTFRGHGAPMGTTAPRFAAISAAGFLVNEVAYAAMLRWTQQSYQLALGMVLVGVAAGTYLLSRQWAFLRR</sequence>
<dbReference type="PANTHER" id="PTHR38459">
    <property type="entry name" value="PROPHAGE BACTOPRENOL-LINKED GLUCOSE TRANSLOCASE HOMOLOG"/>
    <property type="match status" value="1"/>
</dbReference>
<dbReference type="Proteomes" id="UP001064933">
    <property type="component" value="Chromosome"/>
</dbReference>
<accession>A0ABY6AWN7</accession>
<feature type="transmembrane region" description="Helical" evidence="6">
    <location>
        <begin position="38"/>
        <end position="59"/>
    </location>
</feature>
<feature type="transmembrane region" description="Helical" evidence="6">
    <location>
        <begin position="96"/>
        <end position="115"/>
    </location>
</feature>
<dbReference type="EMBL" id="CP104562">
    <property type="protein sequence ID" value="UXH76236.1"/>
    <property type="molecule type" value="Genomic_DNA"/>
</dbReference>
<evidence type="ECO:0000313" key="8">
    <source>
        <dbReference type="EMBL" id="UXH76236.1"/>
    </source>
</evidence>
<dbReference type="PANTHER" id="PTHR38459:SF1">
    <property type="entry name" value="PROPHAGE BACTOPRENOL-LINKED GLUCOSE TRANSLOCASE HOMOLOG"/>
    <property type="match status" value="1"/>
</dbReference>
<feature type="domain" description="GtrA/DPMS transmembrane" evidence="7">
    <location>
        <begin position="6"/>
        <end position="121"/>
    </location>
</feature>
<feature type="transmembrane region" description="Helical" evidence="6">
    <location>
        <begin position="7"/>
        <end position="26"/>
    </location>
</feature>
<evidence type="ECO:0000256" key="5">
    <source>
        <dbReference type="ARBA" id="ARBA00023136"/>
    </source>
</evidence>
<evidence type="ECO:0000256" key="4">
    <source>
        <dbReference type="ARBA" id="ARBA00022989"/>
    </source>
</evidence>
<reference evidence="8" key="1">
    <citation type="submission" date="2022-10" db="EMBL/GenBank/DDBJ databases">
        <title>Characterization and whole genome sequencing of a new Roseateles species, isolated from fresh water.</title>
        <authorList>
            <person name="Guliayeva D.Y."/>
            <person name="Akhremchuk A.E."/>
            <person name="Sikolenko M.A."/>
            <person name="Valentovich L.N."/>
            <person name="Sidarenka A.V."/>
        </authorList>
    </citation>
    <scope>NUCLEOTIDE SEQUENCE</scope>
    <source>
        <strain evidence="8">BIM B-1768</strain>
    </source>
</reference>
<dbReference type="InterPro" id="IPR007267">
    <property type="entry name" value="GtrA_DPMS_TM"/>
</dbReference>
<evidence type="ECO:0000313" key="9">
    <source>
        <dbReference type="Proteomes" id="UP001064933"/>
    </source>
</evidence>
<dbReference type="InterPro" id="IPR051401">
    <property type="entry name" value="GtrA_CellWall_Glycosyl"/>
</dbReference>
<organism evidence="8 9">
    <name type="scientific">Roseateles amylovorans</name>
    <dbReference type="NCBI Taxonomy" id="2978473"/>
    <lineage>
        <taxon>Bacteria</taxon>
        <taxon>Pseudomonadati</taxon>
        <taxon>Pseudomonadota</taxon>
        <taxon>Betaproteobacteria</taxon>
        <taxon>Burkholderiales</taxon>
        <taxon>Sphaerotilaceae</taxon>
        <taxon>Roseateles</taxon>
    </lineage>
</organism>
<keyword evidence="5 6" id="KW-0472">Membrane</keyword>
<comment type="subcellular location">
    <subcellularLocation>
        <location evidence="1">Membrane</location>
        <topology evidence="1">Multi-pass membrane protein</topology>
    </subcellularLocation>
</comment>
<keyword evidence="3 6" id="KW-0812">Transmembrane</keyword>
<evidence type="ECO:0000256" key="3">
    <source>
        <dbReference type="ARBA" id="ARBA00022692"/>
    </source>
</evidence>
<evidence type="ECO:0000256" key="6">
    <source>
        <dbReference type="SAM" id="Phobius"/>
    </source>
</evidence>